<dbReference type="GO" id="GO:0003735">
    <property type="term" value="F:structural constituent of ribosome"/>
    <property type="evidence" value="ECO:0007669"/>
    <property type="project" value="UniProtKB-UniRule"/>
</dbReference>
<keyword evidence="2 7" id="KW-0699">rRNA-binding</keyword>
<evidence type="ECO:0000313" key="12">
    <source>
        <dbReference type="Proteomes" id="UP000279422"/>
    </source>
</evidence>
<dbReference type="Gene3D" id="3.30.160.810">
    <property type="match status" value="1"/>
</dbReference>
<dbReference type="GO" id="GO:0019843">
    <property type="term" value="F:rRNA binding"/>
    <property type="evidence" value="ECO:0007669"/>
    <property type="project" value="UniProtKB-UniRule"/>
</dbReference>
<dbReference type="HAMAP" id="MF_01325_B">
    <property type="entry name" value="Ribosomal_uL3_B"/>
    <property type="match status" value="1"/>
</dbReference>
<reference evidence="11 12" key="1">
    <citation type="submission" date="2018-06" db="EMBL/GenBank/DDBJ databases">
        <title>Extensive metabolic versatility and redundancy in microbially diverse, dynamic hydrothermal sediments.</title>
        <authorList>
            <person name="Dombrowski N."/>
            <person name="Teske A."/>
            <person name="Baker B.J."/>
        </authorList>
    </citation>
    <scope>NUCLEOTIDE SEQUENCE [LARGE SCALE GENOMIC DNA]</scope>
    <source>
        <strain evidence="11">B47_G16</strain>
    </source>
</reference>
<gene>
    <name evidence="7" type="primary">rplC</name>
    <name evidence="11" type="ORF">DRJ00_01300</name>
</gene>
<evidence type="ECO:0000313" key="11">
    <source>
        <dbReference type="EMBL" id="RLE10523.1"/>
    </source>
</evidence>
<evidence type="ECO:0000256" key="3">
    <source>
        <dbReference type="ARBA" id="ARBA00022884"/>
    </source>
</evidence>
<keyword evidence="4 7" id="KW-0689">Ribosomal protein</keyword>
<comment type="caution">
    <text evidence="11">The sequence shown here is derived from an EMBL/GenBank/DDBJ whole genome shotgun (WGS) entry which is preliminary data.</text>
</comment>
<comment type="function">
    <text evidence="7 9">One of the primary rRNA binding proteins, it binds directly near the 3'-end of the 23S rRNA, where it nucleates assembly of the 50S subunit.</text>
</comment>
<dbReference type="InterPro" id="IPR000597">
    <property type="entry name" value="Ribosomal_uL3"/>
</dbReference>
<dbReference type="Proteomes" id="UP000279422">
    <property type="component" value="Unassembled WGS sequence"/>
</dbReference>
<keyword evidence="5 7" id="KW-0687">Ribonucleoprotein</keyword>
<evidence type="ECO:0000256" key="9">
    <source>
        <dbReference type="RuleBase" id="RU003906"/>
    </source>
</evidence>
<evidence type="ECO:0000256" key="6">
    <source>
        <dbReference type="ARBA" id="ARBA00035243"/>
    </source>
</evidence>
<evidence type="ECO:0000256" key="10">
    <source>
        <dbReference type="SAM" id="MobiDB-lite"/>
    </source>
</evidence>
<dbReference type="InterPro" id="IPR019926">
    <property type="entry name" value="Ribosomal_uL3_CS"/>
</dbReference>
<evidence type="ECO:0000256" key="8">
    <source>
        <dbReference type="RuleBase" id="RU003905"/>
    </source>
</evidence>
<feature type="region of interest" description="Disordered" evidence="10">
    <location>
        <begin position="129"/>
        <end position="152"/>
    </location>
</feature>
<dbReference type="AlphaFoldDB" id="A0A497E6K7"/>
<dbReference type="InterPro" id="IPR009000">
    <property type="entry name" value="Transl_B-barrel_sf"/>
</dbReference>
<dbReference type="GO" id="GO:0006412">
    <property type="term" value="P:translation"/>
    <property type="evidence" value="ECO:0007669"/>
    <property type="project" value="UniProtKB-UniRule"/>
</dbReference>
<dbReference type="Gene3D" id="2.40.30.10">
    <property type="entry name" value="Translation factors"/>
    <property type="match status" value="1"/>
</dbReference>
<evidence type="ECO:0000256" key="7">
    <source>
        <dbReference type="HAMAP-Rule" id="MF_01325"/>
    </source>
</evidence>
<accession>A0A497E6K7</accession>
<dbReference type="FunFam" id="3.30.160.810:FF:000001">
    <property type="entry name" value="50S ribosomal protein L3"/>
    <property type="match status" value="1"/>
</dbReference>
<dbReference type="SUPFAM" id="SSF50447">
    <property type="entry name" value="Translation proteins"/>
    <property type="match status" value="1"/>
</dbReference>
<evidence type="ECO:0000256" key="4">
    <source>
        <dbReference type="ARBA" id="ARBA00022980"/>
    </source>
</evidence>
<organism evidence="11 12">
    <name type="scientific">Aerophobetes bacterium</name>
    <dbReference type="NCBI Taxonomy" id="2030807"/>
    <lineage>
        <taxon>Bacteria</taxon>
        <taxon>Candidatus Aerophobota</taxon>
    </lineage>
</organism>
<comment type="subunit">
    <text evidence="7 9">Part of the 50S ribosomal subunit. Forms a cluster with proteins L14 and L19.</text>
</comment>
<comment type="similarity">
    <text evidence="1 7 8">Belongs to the universal ribosomal protein uL3 family.</text>
</comment>
<evidence type="ECO:0000256" key="1">
    <source>
        <dbReference type="ARBA" id="ARBA00006540"/>
    </source>
</evidence>
<dbReference type="FunFam" id="2.40.30.10:FF:000004">
    <property type="entry name" value="50S ribosomal protein L3"/>
    <property type="match status" value="1"/>
</dbReference>
<dbReference type="NCBIfam" id="TIGR03625">
    <property type="entry name" value="L3_bact"/>
    <property type="match status" value="1"/>
</dbReference>
<protein>
    <recommendedName>
        <fullName evidence="6 7">Large ribosomal subunit protein uL3</fullName>
    </recommendedName>
</protein>
<dbReference type="Pfam" id="PF00297">
    <property type="entry name" value="Ribosomal_L3"/>
    <property type="match status" value="1"/>
</dbReference>
<dbReference type="GO" id="GO:0022625">
    <property type="term" value="C:cytosolic large ribosomal subunit"/>
    <property type="evidence" value="ECO:0007669"/>
    <property type="project" value="TreeGrafter"/>
</dbReference>
<dbReference type="EMBL" id="QMPZ01000007">
    <property type="protein sequence ID" value="RLE10523.1"/>
    <property type="molecule type" value="Genomic_DNA"/>
</dbReference>
<evidence type="ECO:0000256" key="2">
    <source>
        <dbReference type="ARBA" id="ARBA00022730"/>
    </source>
</evidence>
<sequence>MMKAILGKKLGMTQVFDGDELVPVTVIEAKSCVIVQKKTKEKDGYTAVQLGLEELPEDKVNKPLLGHFKKSEIAPRRYLKEIRTEDVDQLKVGEEIKVDIFNKGDLVNVTGISKGKGFQGVVKRHGFKGGPASHGAKQWHRRPGSIGASSDPSRVFKGKKMPGRMGARKVTVRNLEVVGVEKEQSLLLVKGSVPGKRGSLLVIKASES</sequence>
<dbReference type="PROSITE" id="PS00474">
    <property type="entry name" value="RIBOSOMAL_L3"/>
    <property type="match status" value="1"/>
</dbReference>
<dbReference type="PANTHER" id="PTHR11229:SF16">
    <property type="entry name" value="LARGE RIBOSOMAL SUBUNIT PROTEIN UL3C"/>
    <property type="match status" value="1"/>
</dbReference>
<dbReference type="PANTHER" id="PTHR11229">
    <property type="entry name" value="50S RIBOSOMAL PROTEIN L3"/>
    <property type="match status" value="1"/>
</dbReference>
<evidence type="ECO:0000256" key="5">
    <source>
        <dbReference type="ARBA" id="ARBA00023274"/>
    </source>
</evidence>
<proteinExistence type="inferred from homology"/>
<dbReference type="InterPro" id="IPR019927">
    <property type="entry name" value="Ribosomal_uL3_bac/org-type"/>
</dbReference>
<name>A0A497E6K7_UNCAE</name>
<keyword evidence="3 7" id="KW-0694">RNA-binding</keyword>